<keyword evidence="3" id="KW-1185">Reference proteome</keyword>
<dbReference type="KEGG" id="knv:Pan216_35140"/>
<evidence type="ECO:0000313" key="3">
    <source>
        <dbReference type="Proteomes" id="UP000317093"/>
    </source>
</evidence>
<evidence type="ECO:0000256" key="1">
    <source>
        <dbReference type="SAM" id="MobiDB-lite"/>
    </source>
</evidence>
<sequence>MKSQRFHQQDTPLYSFNHPTTFGYISPGGGEILWAYSMEKTGTFGKVDEVYRFDLAIWNEALNRASLENRRIGGRRTPPTPCSSPRSYRLQTTQCPIGDNPVSRTLSFAVRIFFSSLDDLS</sequence>
<reference evidence="2 3" key="1">
    <citation type="submission" date="2019-02" db="EMBL/GenBank/DDBJ databases">
        <title>Deep-cultivation of Planctomycetes and their phenomic and genomic characterization uncovers novel biology.</title>
        <authorList>
            <person name="Wiegand S."/>
            <person name="Jogler M."/>
            <person name="Boedeker C."/>
            <person name="Pinto D."/>
            <person name="Vollmers J."/>
            <person name="Rivas-Marin E."/>
            <person name="Kohn T."/>
            <person name="Peeters S.H."/>
            <person name="Heuer A."/>
            <person name="Rast P."/>
            <person name="Oberbeckmann S."/>
            <person name="Bunk B."/>
            <person name="Jeske O."/>
            <person name="Meyerdierks A."/>
            <person name="Storesund J.E."/>
            <person name="Kallscheuer N."/>
            <person name="Luecker S."/>
            <person name="Lage O.M."/>
            <person name="Pohl T."/>
            <person name="Merkel B.J."/>
            <person name="Hornburger P."/>
            <person name="Mueller R.-W."/>
            <person name="Bruemmer F."/>
            <person name="Labrenz M."/>
            <person name="Spormann A.M."/>
            <person name="Op den Camp H."/>
            <person name="Overmann J."/>
            <person name="Amann R."/>
            <person name="Jetten M.S.M."/>
            <person name="Mascher T."/>
            <person name="Medema M.H."/>
            <person name="Devos D.P."/>
            <person name="Kaster A.-K."/>
            <person name="Ovreas L."/>
            <person name="Rohde M."/>
            <person name="Galperin M.Y."/>
            <person name="Jogler C."/>
        </authorList>
    </citation>
    <scope>NUCLEOTIDE SEQUENCE [LARGE SCALE GENOMIC DNA]</scope>
    <source>
        <strain evidence="2 3">Pan216</strain>
    </source>
</reference>
<dbReference type="AlphaFoldDB" id="A0A518B6P4"/>
<accession>A0A518B6P4</accession>
<gene>
    <name evidence="2" type="ORF">Pan216_35140</name>
</gene>
<feature type="region of interest" description="Disordered" evidence="1">
    <location>
        <begin position="70"/>
        <end position="90"/>
    </location>
</feature>
<name>A0A518B6P4_9BACT</name>
<dbReference type="EMBL" id="CP036279">
    <property type="protein sequence ID" value="QDU62647.1"/>
    <property type="molecule type" value="Genomic_DNA"/>
</dbReference>
<organism evidence="2 3">
    <name type="scientific">Kolteria novifilia</name>
    <dbReference type="NCBI Taxonomy" id="2527975"/>
    <lineage>
        <taxon>Bacteria</taxon>
        <taxon>Pseudomonadati</taxon>
        <taxon>Planctomycetota</taxon>
        <taxon>Planctomycetia</taxon>
        <taxon>Kolteriales</taxon>
        <taxon>Kolteriaceae</taxon>
        <taxon>Kolteria</taxon>
    </lineage>
</organism>
<dbReference type="Proteomes" id="UP000317093">
    <property type="component" value="Chromosome"/>
</dbReference>
<proteinExistence type="predicted"/>
<evidence type="ECO:0000313" key="2">
    <source>
        <dbReference type="EMBL" id="QDU62647.1"/>
    </source>
</evidence>
<protein>
    <submittedName>
        <fullName evidence="2">Uncharacterized protein</fullName>
    </submittedName>
</protein>